<dbReference type="Gene3D" id="1.10.1620.10">
    <property type="entry name" value="Ribosomal protein L39e"/>
    <property type="match status" value="1"/>
</dbReference>
<evidence type="ECO:0000256" key="2">
    <source>
        <dbReference type="ARBA" id="ARBA00022980"/>
    </source>
</evidence>
<keyword evidence="7" id="KW-1185">Reference proteome</keyword>
<dbReference type="AlphaFoldDB" id="A0A9W8HAD1"/>
<dbReference type="InterPro" id="IPR000077">
    <property type="entry name" value="Ribosomal_eL39"/>
</dbReference>
<organism evidence="6 7">
    <name type="scientific">Coemansia javaensis</name>
    <dbReference type="NCBI Taxonomy" id="2761396"/>
    <lineage>
        <taxon>Eukaryota</taxon>
        <taxon>Fungi</taxon>
        <taxon>Fungi incertae sedis</taxon>
        <taxon>Zoopagomycota</taxon>
        <taxon>Kickxellomycotina</taxon>
        <taxon>Kickxellomycetes</taxon>
        <taxon>Kickxellales</taxon>
        <taxon>Kickxellaceae</taxon>
        <taxon>Coemansia</taxon>
    </lineage>
</organism>
<keyword evidence="3" id="KW-0687">Ribonucleoprotein</keyword>
<dbReference type="SUPFAM" id="SSF48662">
    <property type="entry name" value="Ribosomal protein L39e"/>
    <property type="match status" value="1"/>
</dbReference>
<dbReference type="Pfam" id="PF00832">
    <property type="entry name" value="Ribosomal_L39"/>
    <property type="match status" value="1"/>
</dbReference>
<dbReference type="InterPro" id="IPR023626">
    <property type="entry name" value="Ribosomal_eL39_dom_sf"/>
</dbReference>
<keyword evidence="2 6" id="KW-0689">Ribosomal protein</keyword>
<name>A0A9W8HAD1_9FUNG</name>
<dbReference type="EMBL" id="JANBUL010000174">
    <property type="protein sequence ID" value="KAJ2779498.1"/>
    <property type="molecule type" value="Genomic_DNA"/>
</dbReference>
<evidence type="ECO:0000256" key="3">
    <source>
        <dbReference type="ARBA" id="ARBA00023274"/>
    </source>
</evidence>
<dbReference type="OrthoDB" id="6332053at2759"/>
<protein>
    <recommendedName>
        <fullName evidence="4">Large ribosomal subunit protein eL39</fullName>
    </recommendedName>
    <alternativeName>
        <fullName evidence="5">60S ribosomal protein L39</fullName>
    </alternativeName>
</protein>
<sequence>MPSNKTFRVKRVLGKKTKQNRQMPAWFRAKGTVKRAYSFKRRNWRHSKIGL</sequence>
<reference evidence="6" key="1">
    <citation type="submission" date="2022-07" db="EMBL/GenBank/DDBJ databases">
        <title>Phylogenomic reconstructions and comparative analyses of Kickxellomycotina fungi.</title>
        <authorList>
            <person name="Reynolds N.K."/>
            <person name="Stajich J.E."/>
            <person name="Barry K."/>
            <person name="Grigoriev I.V."/>
            <person name="Crous P."/>
            <person name="Smith M.E."/>
        </authorList>
    </citation>
    <scope>NUCLEOTIDE SEQUENCE</scope>
    <source>
        <strain evidence="6">NBRC 105414</strain>
    </source>
</reference>
<dbReference type="Proteomes" id="UP001140217">
    <property type="component" value="Unassembled WGS sequence"/>
</dbReference>
<dbReference type="GO" id="GO:0022625">
    <property type="term" value="C:cytosolic large ribosomal subunit"/>
    <property type="evidence" value="ECO:0007669"/>
    <property type="project" value="TreeGrafter"/>
</dbReference>
<accession>A0A9W8HAD1</accession>
<evidence type="ECO:0000313" key="6">
    <source>
        <dbReference type="EMBL" id="KAJ2779498.1"/>
    </source>
</evidence>
<comment type="similarity">
    <text evidence="1">Belongs to the eukaryotic ribosomal protein eL39 family.</text>
</comment>
<evidence type="ECO:0000256" key="5">
    <source>
        <dbReference type="ARBA" id="ARBA00035339"/>
    </source>
</evidence>
<comment type="caution">
    <text evidence="6">The sequence shown here is derived from an EMBL/GenBank/DDBJ whole genome shotgun (WGS) entry which is preliminary data.</text>
</comment>
<dbReference type="FunFam" id="1.10.1620.10:FF:000001">
    <property type="entry name" value="60S ribosomal protein-like L39"/>
    <property type="match status" value="1"/>
</dbReference>
<evidence type="ECO:0000313" key="7">
    <source>
        <dbReference type="Proteomes" id="UP001140217"/>
    </source>
</evidence>
<dbReference type="PANTHER" id="PTHR19970">
    <property type="entry name" value="RIBOSOMAL PROTEIN L39E"/>
    <property type="match status" value="1"/>
</dbReference>
<proteinExistence type="inferred from homology"/>
<dbReference type="PANTHER" id="PTHR19970:SF0">
    <property type="entry name" value="LARGE RIBOSOMAL SUBUNIT PROTEIN EL39"/>
    <property type="match status" value="1"/>
</dbReference>
<evidence type="ECO:0000256" key="4">
    <source>
        <dbReference type="ARBA" id="ARBA00035234"/>
    </source>
</evidence>
<dbReference type="GO" id="GO:0003735">
    <property type="term" value="F:structural constituent of ribosome"/>
    <property type="evidence" value="ECO:0007669"/>
    <property type="project" value="InterPro"/>
</dbReference>
<dbReference type="GO" id="GO:0006412">
    <property type="term" value="P:translation"/>
    <property type="evidence" value="ECO:0007669"/>
    <property type="project" value="InterPro"/>
</dbReference>
<gene>
    <name evidence="6" type="primary">RPL39</name>
    <name evidence="6" type="ORF">H4R18_003979</name>
</gene>
<evidence type="ECO:0000256" key="1">
    <source>
        <dbReference type="ARBA" id="ARBA00009339"/>
    </source>
</evidence>